<dbReference type="InterPro" id="IPR000890">
    <property type="entry name" value="Aliphatic_acid_kin_short-chain"/>
</dbReference>
<dbReference type="Pfam" id="PF00871">
    <property type="entry name" value="Acetate_kinase"/>
    <property type="match status" value="1"/>
</dbReference>
<evidence type="ECO:0000256" key="4">
    <source>
        <dbReference type="ARBA" id="ARBA00022777"/>
    </source>
</evidence>
<dbReference type="InterPro" id="IPR023865">
    <property type="entry name" value="Aliphatic_acid_kinase_CS"/>
</dbReference>
<comment type="subunit">
    <text evidence="6">Homodimer.</text>
</comment>
<feature type="site" description="Transition state stabilizer" evidence="6">
    <location>
        <position position="237"/>
    </location>
</feature>
<reference evidence="8" key="1">
    <citation type="submission" date="2024-03" db="EMBL/GenBank/DDBJ databases">
        <title>Complete genome sequence of Mycoplasma gypis type strain B1/T1.</title>
        <authorList>
            <person name="Spergser J."/>
        </authorList>
    </citation>
    <scope>NUCLEOTIDE SEQUENCE [LARGE SCALE GENOMIC DNA]</scope>
    <source>
        <strain evidence="8">B1/T1</strain>
    </source>
</reference>
<dbReference type="PIRSF" id="PIRSF000722">
    <property type="entry name" value="Acetate_prop_kin"/>
    <property type="match status" value="1"/>
</dbReference>
<feature type="binding site" evidence="6">
    <location>
        <position position="15"/>
    </location>
    <ligand>
        <name>ATP</name>
        <dbReference type="ChEBI" id="CHEBI:30616"/>
    </ligand>
</feature>
<feature type="binding site" evidence="6">
    <location>
        <position position="8"/>
    </location>
    <ligand>
        <name>Mg(2+)</name>
        <dbReference type="ChEBI" id="CHEBI:18420"/>
    </ligand>
</feature>
<dbReference type="EMBL" id="CP148066">
    <property type="protein sequence ID" value="WXL28461.1"/>
    <property type="molecule type" value="Genomic_DNA"/>
</dbReference>
<keyword evidence="5 6" id="KW-0067">ATP-binding</keyword>
<feature type="binding site" evidence="6">
    <location>
        <begin position="204"/>
        <end position="208"/>
    </location>
    <ligand>
        <name>ATP</name>
        <dbReference type="ChEBI" id="CHEBI:30616"/>
    </ligand>
</feature>
<feature type="binding site" evidence="6">
    <location>
        <position position="381"/>
    </location>
    <ligand>
        <name>Mg(2+)</name>
        <dbReference type="ChEBI" id="CHEBI:18420"/>
    </ligand>
</feature>
<evidence type="ECO:0000256" key="2">
    <source>
        <dbReference type="ARBA" id="ARBA00022679"/>
    </source>
</evidence>
<evidence type="ECO:0000256" key="3">
    <source>
        <dbReference type="ARBA" id="ARBA00022741"/>
    </source>
</evidence>
<evidence type="ECO:0000313" key="8">
    <source>
        <dbReference type="EMBL" id="WXL28461.1"/>
    </source>
</evidence>
<feature type="binding site" evidence="6">
    <location>
        <position position="89"/>
    </location>
    <ligand>
        <name>substrate</name>
    </ligand>
</feature>
<comment type="pathway">
    <text evidence="6">Metabolic intermediate biosynthesis; acetyl-CoA biosynthesis; acetyl-CoA from acetate: step 1/2.</text>
</comment>
<keyword evidence="6" id="KW-0460">Magnesium</keyword>
<sequence length="394" mass="43739">MKKILVVNAGSSSLKWAFYSQAKLELVASGLCERITIEGGNIITKFNGSKFEDKVELPNHEIAVENLLKIWVRYGIIKSLDEVVAIGFRTPLSGHKYLTPVFYDEDVKKSIEEAAKFIPLHAPATLSAVSAFEHKLPNVKKIICQDTAFHVTIPKINSTFAINQEWAEKYHIYKFGYHGLSHDYINDKMKKVLGKSKNNIVIAHLGSGSSVCAVKDSKSLDISVGFSSLDGLMMGTRCGAVDPGINDYLVRVEGHDIDEVFNMMVKQSGLLGVSGISNDIRDLHAVSDTNPKAKFAVDLFCSKVVDYIAQYINKIGKPIDAIVFTAGIGENDEIVRDEVIKGLKYFGVKLSEKANLEKYDDYKVISSKASTIPVYKMRTNEELVIARYVKDMVK</sequence>
<protein>
    <recommendedName>
        <fullName evidence="6">Acetate kinase</fullName>
        <ecNumber evidence="6">2.7.2.1</ecNumber>
    </recommendedName>
    <alternativeName>
        <fullName evidence="6">Acetokinase</fullName>
    </alternativeName>
</protein>
<keyword evidence="9" id="KW-1185">Reference proteome</keyword>
<dbReference type="InterPro" id="IPR004372">
    <property type="entry name" value="Ac/propionate_kinase"/>
</dbReference>
<dbReference type="Proteomes" id="UP001460679">
    <property type="component" value="Chromosome"/>
</dbReference>
<dbReference type="PRINTS" id="PR00471">
    <property type="entry name" value="ACETATEKNASE"/>
</dbReference>
<dbReference type="NCBIfam" id="TIGR00016">
    <property type="entry name" value="ackA"/>
    <property type="match status" value="1"/>
</dbReference>
<feature type="active site" description="Proton donor/acceptor" evidence="6">
    <location>
        <position position="146"/>
    </location>
</feature>
<evidence type="ECO:0000256" key="6">
    <source>
        <dbReference type="HAMAP-Rule" id="MF_00020"/>
    </source>
</evidence>
<dbReference type="PROSITE" id="PS01075">
    <property type="entry name" value="ACETATE_KINASE_1"/>
    <property type="match status" value="1"/>
</dbReference>
<keyword evidence="3 6" id="KW-0547">Nucleotide-binding</keyword>
<proteinExistence type="inferred from homology"/>
<evidence type="ECO:0000256" key="1">
    <source>
        <dbReference type="ARBA" id="ARBA00008748"/>
    </source>
</evidence>
<comment type="function">
    <text evidence="6">Catalyzes the formation of acetyl phosphate from acetate and ATP. Can also catalyze the reverse reaction.</text>
</comment>
<feature type="binding site" evidence="6">
    <location>
        <begin position="279"/>
        <end position="281"/>
    </location>
    <ligand>
        <name>ATP</name>
        <dbReference type="ChEBI" id="CHEBI:30616"/>
    </ligand>
</feature>
<evidence type="ECO:0000256" key="5">
    <source>
        <dbReference type="ARBA" id="ARBA00022840"/>
    </source>
</evidence>
<evidence type="ECO:0000256" key="7">
    <source>
        <dbReference type="RuleBase" id="RU003835"/>
    </source>
</evidence>
<name>A0ABZ2RUP9_9BACT</name>
<keyword evidence="4 6" id="KW-0418">Kinase</keyword>
<keyword evidence="6" id="KW-0963">Cytoplasm</keyword>
<evidence type="ECO:0000313" key="9">
    <source>
        <dbReference type="Proteomes" id="UP001460679"/>
    </source>
</evidence>
<dbReference type="HAMAP" id="MF_00020">
    <property type="entry name" value="Acetate_kinase"/>
    <property type="match status" value="1"/>
</dbReference>
<dbReference type="InterPro" id="IPR043129">
    <property type="entry name" value="ATPase_NBD"/>
</dbReference>
<gene>
    <name evidence="6" type="primary">ackA</name>
    <name evidence="8" type="ORF">WG616_00290</name>
</gene>
<feature type="site" description="Transition state stabilizer" evidence="6">
    <location>
        <position position="178"/>
    </location>
</feature>
<keyword evidence="2 6" id="KW-0808">Transferase</keyword>
<organism evidence="8 9">
    <name type="scientific">[Mycoplasma] gypis</name>
    <dbReference type="NCBI Taxonomy" id="92404"/>
    <lineage>
        <taxon>Bacteria</taxon>
        <taxon>Bacillati</taxon>
        <taxon>Mycoplasmatota</taxon>
        <taxon>Mycoplasmoidales</taxon>
        <taxon>Metamycoplasmataceae</taxon>
        <taxon>Metamycoplasma</taxon>
    </lineage>
</organism>
<comment type="catalytic activity">
    <reaction evidence="6">
        <text>acetate + ATP = acetyl phosphate + ADP</text>
        <dbReference type="Rhea" id="RHEA:11352"/>
        <dbReference type="ChEBI" id="CHEBI:22191"/>
        <dbReference type="ChEBI" id="CHEBI:30089"/>
        <dbReference type="ChEBI" id="CHEBI:30616"/>
        <dbReference type="ChEBI" id="CHEBI:456216"/>
        <dbReference type="EC" id="2.7.2.1"/>
    </reaction>
</comment>
<dbReference type="PANTHER" id="PTHR21060">
    <property type="entry name" value="ACETATE KINASE"/>
    <property type="match status" value="1"/>
</dbReference>
<dbReference type="EC" id="2.7.2.1" evidence="6"/>
<comment type="subcellular location">
    <subcellularLocation>
        <location evidence="6">Cytoplasm</location>
    </subcellularLocation>
</comment>
<comment type="cofactor">
    <cofactor evidence="6">
        <name>Mg(2+)</name>
        <dbReference type="ChEBI" id="CHEBI:18420"/>
    </cofactor>
    <cofactor evidence="6">
        <name>Mn(2+)</name>
        <dbReference type="ChEBI" id="CHEBI:29035"/>
    </cofactor>
    <text evidence="6">Mg(2+). Can also accept Mn(2+).</text>
</comment>
<dbReference type="PANTHER" id="PTHR21060:SF15">
    <property type="entry name" value="ACETATE KINASE-RELATED"/>
    <property type="match status" value="1"/>
</dbReference>
<dbReference type="SUPFAM" id="SSF53067">
    <property type="entry name" value="Actin-like ATPase domain"/>
    <property type="match status" value="2"/>
</dbReference>
<dbReference type="Gene3D" id="3.30.420.40">
    <property type="match status" value="2"/>
</dbReference>
<feature type="binding site" evidence="6">
    <location>
        <begin position="327"/>
        <end position="331"/>
    </location>
    <ligand>
        <name>ATP</name>
        <dbReference type="ChEBI" id="CHEBI:30616"/>
    </ligand>
</feature>
<accession>A0ABZ2RUP9</accession>
<comment type="similarity">
    <text evidence="1 6 7">Belongs to the acetokinase family.</text>
</comment>
<keyword evidence="6" id="KW-0479">Metal-binding</keyword>
<dbReference type="RefSeq" id="WP_205499552.1">
    <property type="nucleotide sequence ID" value="NZ_CP148066.1"/>
</dbReference>
<dbReference type="GO" id="GO:0008776">
    <property type="term" value="F:acetate kinase activity"/>
    <property type="evidence" value="ECO:0007669"/>
    <property type="project" value="UniProtKB-EC"/>
</dbReference>